<dbReference type="Proteomes" id="UP000237883">
    <property type="component" value="Chromosome"/>
</dbReference>
<dbReference type="GeneID" id="78391376"/>
<name>A0A2S0L408_9FIRM</name>
<feature type="compositionally biased region" description="Low complexity" evidence="1">
    <location>
        <begin position="232"/>
        <end position="241"/>
    </location>
</feature>
<dbReference type="KEGG" id="mdv:C5Q96_03775"/>
<evidence type="ECO:0000313" key="2">
    <source>
        <dbReference type="EMBL" id="AVM48005.1"/>
    </source>
</evidence>
<evidence type="ECO:0000256" key="1">
    <source>
        <dbReference type="SAM" id="MobiDB-lite"/>
    </source>
</evidence>
<dbReference type="RefSeq" id="WP_106057082.1">
    <property type="nucleotide sequence ID" value="NZ_CP027228.1"/>
</dbReference>
<proteinExistence type="predicted"/>
<organism evidence="2 3">
    <name type="scientific">Mogibacterium diversum</name>
    <dbReference type="NCBI Taxonomy" id="114527"/>
    <lineage>
        <taxon>Bacteria</taxon>
        <taxon>Bacillati</taxon>
        <taxon>Bacillota</taxon>
        <taxon>Clostridia</taxon>
        <taxon>Peptostreptococcales</taxon>
        <taxon>Anaerovoracaceae</taxon>
        <taxon>Mogibacterium</taxon>
    </lineage>
</organism>
<dbReference type="EMBL" id="CP027228">
    <property type="protein sequence ID" value="AVM48005.1"/>
    <property type="molecule type" value="Genomic_DNA"/>
</dbReference>
<dbReference type="AlphaFoldDB" id="A0A2S0L408"/>
<sequence>MEDKIMKYETTNSSKYRRAFSFLLILLFTVQLVLFFDIDETFAEGNNTSGATAVDENISYTGSYTLTGQEMNEYINSWKSIHSDIVNPDANDPAAEQAAATVIPWAGGKYGEYRVATQTIRYRTVENGVEVFKPVKRRVIFLGLTVTGAVPNVTIGAEQKAAKVTRYIDEDGNTVKEAGTFGFLDADQYIYDAGGKIAYVFKNTLPDTSDIRTHVYTKYVESVSTTPQIQNVPKPKVSKSSDPSRHGISKAKKASSSRITPKTADNTGIEFYSGLLGLSVASVMLIMRKKKFNLSK</sequence>
<feature type="region of interest" description="Disordered" evidence="1">
    <location>
        <begin position="227"/>
        <end position="261"/>
    </location>
</feature>
<protein>
    <submittedName>
        <fullName evidence="2">Uncharacterized protein</fullName>
    </submittedName>
</protein>
<accession>A0A2S0L408</accession>
<evidence type="ECO:0000313" key="3">
    <source>
        <dbReference type="Proteomes" id="UP000237883"/>
    </source>
</evidence>
<reference evidence="3" key="1">
    <citation type="submission" date="2018-02" db="EMBL/GenBank/DDBJ databases">
        <authorList>
            <person name="Holder M.E."/>
            <person name="Ajami N.J."/>
            <person name="Petrosino J.F."/>
        </authorList>
    </citation>
    <scope>NUCLEOTIDE SEQUENCE [LARGE SCALE GENOMIC DNA]</scope>
    <source>
        <strain evidence="3">CCUG 47132</strain>
    </source>
</reference>
<gene>
    <name evidence="2" type="ORF">C5Q96_03775</name>
</gene>
<keyword evidence="3" id="KW-1185">Reference proteome</keyword>